<dbReference type="InterPro" id="IPR007695">
    <property type="entry name" value="DNA_mismatch_repair_MutS-lik_N"/>
</dbReference>
<dbReference type="InterPro" id="IPR016151">
    <property type="entry name" value="DNA_mismatch_repair_MutS_N"/>
</dbReference>
<dbReference type="GO" id="GO:0005829">
    <property type="term" value="C:cytosol"/>
    <property type="evidence" value="ECO:0007669"/>
    <property type="project" value="TreeGrafter"/>
</dbReference>
<comment type="similarity">
    <text evidence="1">Belongs to the DNA mismatch repair MutS family.</text>
</comment>
<dbReference type="Gene3D" id="3.30.420.110">
    <property type="entry name" value="MutS, connector domain"/>
    <property type="match status" value="1"/>
</dbReference>
<dbReference type="Gene3D" id="3.40.1170.10">
    <property type="entry name" value="DNA repair protein MutS, domain I"/>
    <property type="match status" value="1"/>
</dbReference>
<dbReference type="Proteomes" id="UP000246104">
    <property type="component" value="Unassembled WGS sequence"/>
</dbReference>
<reference evidence="9 10" key="1">
    <citation type="submission" date="2018-02" db="EMBL/GenBank/DDBJ databases">
        <title>Genomic Reconstructions from Amazon Rainforest and Pasture Soil Reveal Novel Insights into the Physiology of Candidate Phyla in Tropical Sites.</title>
        <authorList>
            <person name="Kroeger M.E."/>
            <person name="Delmont T."/>
            <person name="Eren A.M."/>
            <person name="Guo J."/>
            <person name="Meyer K.M."/>
            <person name="Khan K."/>
            <person name="Rodrigues J.L.M."/>
            <person name="Bohannan B.J.M."/>
            <person name="Tringe S."/>
            <person name="Borges C.D."/>
            <person name="Tiedje J."/>
            <person name="Tsai S.M."/>
            <person name="Nusslein K."/>
        </authorList>
    </citation>
    <scope>NUCLEOTIDE SEQUENCE [LARGE SCALE GENOMIC DNA]</scope>
    <source>
        <strain evidence="9">Amazon FNV 2010 28 9</strain>
    </source>
</reference>
<proteinExistence type="inferred from homology"/>
<name>A0A317JPM1_9BACT</name>
<evidence type="ECO:0000256" key="3">
    <source>
        <dbReference type="ARBA" id="ARBA00022763"/>
    </source>
</evidence>
<feature type="domain" description="DNA mismatch repair protein MutS connector" evidence="8">
    <location>
        <begin position="128"/>
        <end position="262"/>
    </location>
</feature>
<evidence type="ECO:0000259" key="7">
    <source>
        <dbReference type="Pfam" id="PF01624"/>
    </source>
</evidence>
<dbReference type="GO" id="GO:0006298">
    <property type="term" value="P:mismatch repair"/>
    <property type="evidence" value="ECO:0007669"/>
    <property type="project" value="InterPro"/>
</dbReference>
<gene>
    <name evidence="9" type="ORF">C5B42_03925</name>
</gene>
<organism evidence="9 10">
    <name type="scientific">Candidatus Cerribacteria bacterium 'Amazon FNV 2010 28 9'</name>
    <dbReference type="NCBI Taxonomy" id="2081795"/>
    <lineage>
        <taxon>Bacteria</taxon>
        <taxon>Candidatus Cerribacteria</taxon>
    </lineage>
</organism>
<dbReference type="PANTHER" id="PTHR11361">
    <property type="entry name" value="DNA MISMATCH REPAIR PROTEIN MUTS FAMILY MEMBER"/>
    <property type="match status" value="1"/>
</dbReference>
<evidence type="ECO:0000256" key="5">
    <source>
        <dbReference type="ARBA" id="ARBA00023125"/>
    </source>
</evidence>
<dbReference type="GO" id="GO:0030983">
    <property type="term" value="F:mismatched DNA binding"/>
    <property type="evidence" value="ECO:0007669"/>
    <property type="project" value="InterPro"/>
</dbReference>
<dbReference type="InterPro" id="IPR045076">
    <property type="entry name" value="MutS"/>
</dbReference>
<keyword evidence="4" id="KW-0067">ATP-binding</keyword>
<keyword evidence="3" id="KW-0227">DNA damage</keyword>
<dbReference type="AlphaFoldDB" id="A0A317JPM1"/>
<evidence type="ECO:0000256" key="2">
    <source>
        <dbReference type="ARBA" id="ARBA00022741"/>
    </source>
</evidence>
<feature type="non-terminal residue" evidence="9">
    <location>
        <position position="282"/>
    </location>
</feature>
<dbReference type="Pfam" id="PF01624">
    <property type="entry name" value="MutS_I"/>
    <property type="match status" value="1"/>
</dbReference>
<dbReference type="SUPFAM" id="SSF55271">
    <property type="entry name" value="DNA repair protein MutS, domain I"/>
    <property type="match status" value="1"/>
</dbReference>
<dbReference type="Pfam" id="PF05188">
    <property type="entry name" value="MutS_II"/>
    <property type="match status" value="1"/>
</dbReference>
<feature type="domain" description="DNA mismatch repair protein MutS-like N-terminal" evidence="7">
    <location>
        <begin position="9"/>
        <end position="119"/>
    </location>
</feature>
<accession>A0A317JPM1</accession>
<keyword evidence="5" id="KW-0238">DNA-binding</keyword>
<dbReference type="PANTHER" id="PTHR11361:SF34">
    <property type="entry name" value="DNA MISMATCH REPAIR PROTEIN MSH1, MITOCHONDRIAL"/>
    <property type="match status" value="1"/>
</dbReference>
<dbReference type="SUPFAM" id="SSF53150">
    <property type="entry name" value="DNA repair protein MutS, domain II"/>
    <property type="match status" value="1"/>
</dbReference>
<sequence>MFEDERFTTPMMKQYETIKKQYHDCLLFYRMGDFYELFLEDAYIGSRVLGLTLTSRSKGKDGRIPMAGVPYHAVDTYLSKLVKAGYKVAICEQLTEPDKKGLIERDVVRIVTPGTILDENALDQKEHNYIVSLALEVDILGLAYADVSTGQFFTLQLPYTSLSQVLQNELTLINPSECILSPQEYESADLLKVLHEHSSINIFPFTQWDEYTTHAAQTIKKHFGISTLASFGIDQQPLATQASAALLGYLKQMQKHALHHIRSIRTVDAHEYVGLDRSTIVN</sequence>
<evidence type="ECO:0000256" key="1">
    <source>
        <dbReference type="ARBA" id="ARBA00006271"/>
    </source>
</evidence>
<dbReference type="InterPro" id="IPR007860">
    <property type="entry name" value="DNA_mmatch_repair_MutS_con_dom"/>
</dbReference>
<evidence type="ECO:0000256" key="6">
    <source>
        <dbReference type="ARBA" id="ARBA00023204"/>
    </source>
</evidence>
<evidence type="ECO:0000313" key="9">
    <source>
        <dbReference type="EMBL" id="PWU23164.1"/>
    </source>
</evidence>
<dbReference type="EMBL" id="PSRQ01000044">
    <property type="protein sequence ID" value="PWU23164.1"/>
    <property type="molecule type" value="Genomic_DNA"/>
</dbReference>
<evidence type="ECO:0000313" key="10">
    <source>
        <dbReference type="Proteomes" id="UP000246104"/>
    </source>
</evidence>
<keyword evidence="2" id="KW-0547">Nucleotide-binding</keyword>
<evidence type="ECO:0000256" key="4">
    <source>
        <dbReference type="ARBA" id="ARBA00022840"/>
    </source>
</evidence>
<keyword evidence="6" id="KW-0234">DNA repair</keyword>
<dbReference type="GO" id="GO:0005524">
    <property type="term" value="F:ATP binding"/>
    <property type="evidence" value="ECO:0007669"/>
    <property type="project" value="UniProtKB-KW"/>
</dbReference>
<comment type="caution">
    <text evidence="9">The sequence shown here is derived from an EMBL/GenBank/DDBJ whole genome shotgun (WGS) entry which is preliminary data.</text>
</comment>
<dbReference type="GO" id="GO:0140664">
    <property type="term" value="F:ATP-dependent DNA damage sensor activity"/>
    <property type="evidence" value="ECO:0007669"/>
    <property type="project" value="InterPro"/>
</dbReference>
<dbReference type="InterPro" id="IPR036678">
    <property type="entry name" value="MutS_con_dom_sf"/>
</dbReference>
<evidence type="ECO:0000259" key="8">
    <source>
        <dbReference type="Pfam" id="PF05188"/>
    </source>
</evidence>
<protein>
    <submittedName>
        <fullName evidence="9">DNA mismatch repair protein MutS</fullName>
    </submittedName>
</protein>
<dbReference type="FunFam" id="3.40.1170.10:FF:000001">
    <property type="entry name" value="DNA mismatch repair protein MutS"/>
    <property type="match status" value="1"/>
</dbReference>